<dbReference type="InterPro" id="IPR043519">
    <property type="entry name" value="NT_sf"/>
</dbReference>
<dbReference type="GO" id="GO:0016779">
    <property type="term" value="F:nucleotidyltransferase activity"/>
    <property type="evidence" value="ECO:0007669"/>
    <property type="project" value="UniProtKB-KW"/>
</dbReference>
<dbReference type="Gene3D" id="1.20.120.330">
    <property type="entry name" value="Nucleotidyltransferases domain 2"/>
    <property type="match status" value="1"/>
</dbReference>
<keyword evidence="1" id="KW-0548">Nucleotidyltransferase</keyword>
<dbReference type="SUPFAM" id="SSF81301">
    <property type="entry name" value="Nucleotidyltransferase"/>
    <property type="match status" value="1"/>
</dbReference>
<sequence>MRTEDEIMKLLINTAAQDERIRAAYLEGSRVNPNVPRDMFQDYDVVYIVKETASFQKDNGWIDRFGERLYMQYPEDSVYDPGDKENCYGWLMQLRDGNRIDLHVCTQDYAKTHLEAYQILLDKDGILPQPSKKALQQYWIQKPSQQQFSCTCNEYWWCLNNVAKGLKRNELPYALDVIDFTLRPMLKRLLEWKIGISYNFQISAGKCGKYMEQLLPDAVYQTFLPTYAKAESEALWQAVFTMCEQFHETAIEIGCQLDLTYNTREALNSMKYLKDVYCLPRGAKELQEYMQR</sequence>
<dbReference type="Gene3D" id="3.30.460.10">
    <property type="entry name" value="Beta Polymerase, domain 2"/>
    <property type="match status" value="1"/>
</dbReference>
<reference evidence="1 2" key="1">
    <citation type="submission" date="2014-08" db="EMBL/GenBank/DDBJ databases">
        <title>Clostridium innocuum, an unnegligible vancomycin-resistant pathogen causing extra-intestinal infections.</title>
        <authorList>
            <person name="Feng Y."/>
            <person name="Chiu C.-H."/>
        </authorList>
    </citation>
    <scope>NUCLEOTIDE SEQUENCE [LARGE SCALE GENOMIC DNA]</scope>
    <source>
        <strain evidence="1 2">AN88</strain>
    </source>
</reference>
<keyword evidence="1" id="KW-0808">Transferase</keyword>
<dbReference type="Proteomes" id="UP000030008">
    <property type="component" value="Unassembled WGS sequence"/>
</dbReference>
<dbReference type="Pfam" id="PF04439">
    <property type="entry name" value="Adenyl_transf"/>
    <property type="match status" value="1"/>
</dbReference>
<organism evidence="1 2">
    <name type="scientific">Clostridium innocuum</name>
    <dbReference type="NCBI Taxonomy" id="1522"/>
    <lineage>
        <taxon>Bacteria</taxon>
        <taxon>Bacillati</taxon>
        <taxon>Bacillota</taxon>
        <taxon>Clostridia</taxon>
        <taxon>Eubacteriales</taxon>
        <taxon>Clostridiaceae</taxon>
        <taxon>Clostridium</taxon>
    </lineage>
</organism>
<protein>
    <submittedName>
        <fullName evidence="1">Aminoglycoside adenylyltransferase</fullName>
    </submittedName>
</protein>
<dbReference type="InterPro" id="IPR007530">
    <property type="entry name" value="Aminoglycoside_adenylylTfrase"/>
</dbReference>
<evidence type="ECO:0000313" key="2">
    <source>
        <dbReference type="Proteomes" id="UP000030008"/>
    </source>
</evidence>
<gene>
    <name evidence="1" type="ORF">CIAN88_05265</name>
</gene>
<accession>A0A099I8S7</accession>
<evidence type="ECO:0000313" key="1">
    <source>
        <dbReference type="EMBL" id="KGJ53961.1"/>
    </source>
</evidence>
<dbReference type="AlphaFoldDB" id="A0A099I8S7"/>
<dbReference type="RefSeq" id="WP_044904489.1">
    <property type="nucleotide sequence ID" value="NZ_JQIF01000023.1"/>
</dbReference>
<comment type="caution">
    <text evidence="1">The sequence shown here is derived from an EMBL/GenBank/DDBJ whole genome shotgun (WGS) entry which is preliminary data.</text>
</comment>
<dbReference type="SUPFAM" id="SSF81631">
    <property type="entry name" value="PAP/OAS1 substrate-binding domain"/>
    <property type="match status" value="1"/>
</dbReference>
<name>A0A099I8S7_CLOIN</name>
<dbReference type="EMBL" id="JQIF01000023">
    <property type="protein sequence ID" value="KGJ53961.1"/>
    <property type="molecule type" value="Genomic_DNA"/>
</dbReference>
<proteinExistence type="predicted"/>